<dbReference type="PRINTS" id="PR00038">
    <property type="entry name" value="HTHLUXR"/>
</dbReference>
<evidence type="ECO:0000313" key="6">
    <source>
        <dbReference type="EMBL" id="RVW08678.1"/>
    </source>
</evidence>
<dbReference type="InterPro" id="IPR016032">
    <property type="entry name" value="Sig_transdc_resp-reg_C-effctor"/>
</dbReference>
<keyword evidence="1" id="KW-0805">Transcription regulation</keyword>
<keyword evidence="7" id="KW-1185">Reference proteome</keyword>
<evidence type="ECO:0000259" key="5">
    <source>
        <dbReference type="PROSITE" id="PS50043"/>
    </source>
</evidence>
<evidence type="ECO:0000256" key="4">
    <source>
        <dbReference type="SAM" id="MobiDB-lite"/>
    </source>
</evidence>
<name>A0A3S3AF55_9NOCA</name>
<comment type="caution">
    <text evidence="6">The sequence shown here is derived from an EMBL/GenBank/DDBJ whole genome shotgun (WGS) entry which is preliminary data.</text>
</comment>
<dbReference type="InterPro" id="IPR036388">
    <property type="entry name" value="WH-like_DNA-bd_sf"/>
</dbReference>
<dbReference type="SUPFAM" id="SSF46894">
    <property type="entry name" value="C-terminal effector domain of the bipartite response regulators"/>
    <property type="match status" value="1"/>
</dbReference>
<dbReference type="InterPro" id="IPR000792">
    <property type="entry name" value="Tscrpt_reg_LuxR_C"/>
</dbReference>
<evidence type="ECO:0000256" key="2">
    <source>
        <dbReference type="ARBA" id="ARBA00023125"/>
    </source>
</evidence>
<evidence type="ECO:0000256" key="1">
    <source>
        <dbReference type="ARBA" id="ARBA00023015"/>
    </source>
</evidence>
<dbReference type="GO" id="GO:0003677">
    <property type="term" value="F:DNA binding"/>
    <property type="evidence" value="ECO:0007669"/>
    <property type="project" value="UniProtKB-KW"/>
</dbReference>
<dbReference type="PANTHER" id="PTHR44688:SF25">
    <property type="entry name" value="HTH LUXR-TYPE DOMAIN-CONTAINING PROTEIN"/>
    <property type="match status" value="1"/>
</dbReference>
<dbReference type="CDD" id="cd06170">
    <property type="entry name" value="LuxR_C_like"/>
    <property type="match status" value="1"/>
</dbReference>
<dbReference type="Gene3D" id="1.10.10.10">
    <property type="entry name" value="Winged helix-like DNA-binding domain superfamily/Winged helix DNA-binding domain"/>
    <property type="match status" value="1"/>
</dbReference>
<keyword evidence="3" id="KW-0804">Transcription</keyword>
<feature type="region of interest" description="Disordered" evidence="4">
    <location>
        <begin position="1"/>
        <end position="21"/>
    </location>
</feature>
<dbReference type="PANTHER" id="PTHR44688">
    <property type="entry name" value="DNA-BINDING TRANSCRIPTIONAL ACTIVATOR DEVR_DOSR"/>
    <property type="match status" value="1"/>
</dbReference>
<protein>
    <submittedName>
        <fullName evidence="6">Helix-turn-helix transcriptional regulator</fullName>
    </submittedName>
</protein>
<evidence type="ECO:0000313" key="7">
    <source>
        <dbReference type="Proteomes" id="UP000286208"/>
    </source>
</evidence>
<reference evidence="6 7" key="1">
    <citation type="submission" date="2018-11" db="EMBL/GenBank/DDBJ databases">
        <title>Rhodococcus spongicola sp. nov. and Rhodococcus xishaensis sp. nov. from marine sponges.</title>
        <authorList>
            <person name="Li L."/>
            <person name="Lin H.W."/>
        </authorList>
    </citation>
    <scope>NUCLEOTIDE SEQUENCE [LARGE SCALE GENOMIC DNA]</scope>
    <source>
        <strain evidence="6 7">CCTCC AB2014297</strain>
    </source>
</reference>
<dbReference type="OrthoDB" id="134985at2"/>
<keyword evidence="2" id="KW-0238">DNA-binding</keyword>
<accession>A0A3S3AF55</accession>
<proteinExistence type="predicted"/>
<dbReference type="RefSeq" id="WP_127916730.1">
    <property type="nucleotide sequence ID" value="NZ_RKLP01000007.1"/>
</dbReference>
<organism evidence="6 7">
    <name type="scientific">Prescottella agglutinans</name>
    <dbReference type="NCBI Taxonomy" id="1644129"/>
    <lineage>
        <taxon>Bacteria</taxon>
        <taxon>Bacillati</taxon>
        <taxon>Actinomycetota</taxon>
        <taxon>Actinomycetes</taxon>
        <taxon>Mycobacteriales</taxon>
        <taxon>Nocardiaceae</taxon>
        <taxon>Prescottella</taxon>
    </lineage>
</organism>
<dbReference type="Proteomes" id="UP000286208">
    <property type="component" value="Unassembled WGS sequence"/>
</dbReference>
<gene>
    <name evidence="6" type="ORF">EGT67_14170</name>
</gene>
<feature type="domain" description="HTH luxR-type" evidence="5">
    <location>
        <begin position="789"/>
        <end position="854"/>
    </location>
</feature>
<dbReference type="AlphaFoldDB" id="A0A3S3AF55"/>
<dbReference type="GO" id="GO:0006355">
    <property type="term" value="P:regulation of DNA-templated transcription"/>
    <property type="evidence" value="ECO:0007669"/>
    <property type="project" value="InterPro"/>
</dbReference>
<dbReference type="SMART" id="SM00421">
    <property type="entry name" value="HTH_LUXR"/>
    <property type="match status" value="1"/>
</dbReference>
<sequence>MIESRSGLASCHPPLSARPPLRLSERLRRDTPLSIIRAPHGFGKSALVAEWVRSADATGSTSVLVPPPPVGVGPEGFWRLTAERLAAAGALAEAPGDDAAAYPAIRDELTRSGRPVGLALSRLDRVCDPVLEEQVVELVDLCDRLRVVVTVVGRSAFGDPFALDPTHDLLCGDDLLLQRDELGEFFAIDGALVDPDELDLVHRLTGGMWSLVEVARAVSSRLPASADRRSLLEARLAEAVSDHVRTTILAAPDVVAHREFLVATATAHTVSIETACFLDVGADADRHLAALEAAGVADRRDNASGPQWQVPAAVRRELRAMQSEDGMDPAARSTRLALHLRERTDHAAAVRCAVEAENWPLTVELVEEHWVGLVGAELDLLRHVLLTLPESVFDANPGFREARDLVASLDGYRGPDGAVVPDPEDLRLLVSADDVGKAVGIVSHQALMLRLAGRYESAADLTRQICLVVREIMEARPDDLSDLLPFLRMQWGLTYQLAGDLSESTATLRLAYLSGSARHLDYIARNAAGNSALNWALTGESERVSEWLDLERAHPPADEAIEPLIRIGGLTASALTALDRLDIASAEAALAQLDELPVIAELWPFVVYARCRHAVTTGDPFRALATLDVFADKRKRVEGEFVRSLLTAAEIESHLAAGNGSRAYLLAERTNCDTPWSVVAVARTHLITGNHQSAINTCRRYDWLGTPYTRSHLEALVIETAAQHGLGRVDRANQLWRRACELADRTGIRAAFAGVSRELVVALGDVAAAGRSETVAGYLAAEVAEQYPATLHRPELTDRERAVLGGLADGLSAPAIAHALFVSLSTVKSQRTSLYRKLGAHSRREALAVAREFGLLPSKDDRNGGRLEREACW</sequence>
<evidence type="ECO:0000256" key="3">
    <source>
        <dbReference type="ARBA" id="ARBA00023163"/>
    </source>
</evidence>
<dbReference type="Pfam" id="PF00196">
    <property type="entry name" value="GerE"/>
    <property type="match status" value="1"/>
</dbReference>
<dbReference type="EMBL" id="RKLP01000007">
    <property type="protein sequence ID" value="RVW08678.1"/>
    <property type="molecule type" value="Genomic_DNA"/>
</dbReference>
<dbReference type="PROSITE" id="PS00622">
    <property type="entry name" value="HTH_LUXR_1"/>
    <property type="match status" value="1"/>
</dbReference>
<dbReference type="PROSITE" id="PS50043">
    <property type="entry name" value="HTH_LUXR_2"/>
    <property type="match status" value="1"/>
</dbReference>